<gene>
    <name evidence="1" type="ORF">HanXRQr2_Chr07g0279601</name>
</gene>
<comment type="caution">
    <text evidence="1">The sequence shown here is derived from an EMBL/GenBank/DDBJ whole genome shotgun (WGS) entry which is preliminary data.</text>
</comment>
<evidence type="ECO:0000313" key="2">
    <source>
        <dbReference type="Proteomes" id="UP000215914"/>
    </source>
</evidence>
<accession>A0A9K3IHW7</accession>
<dbReference type="AlphaFoldDB" id="A0A9K3IHW7"/>
<keyword evidence="2" id="KW-1185">Reference proteome</keyword>
<dbReference type="EMBL" id="MNCJ02000322">
    <property type="protein sequence ID" value="KAF5797349.1"/>
    <property type="molecule type" value="Genomic_DNA"/>
</dbReference>
<dbReference type="Gramene" id="mRNA:HanXRQr2_Chr07g0279601">
    <property type="protein sequence ID" value="mRNA:HanXRQr2_Chr07g0279601"/>
    <property type="gene ID" value="HanXRQr2_Chr07g0279601"/>
</dbReference>
<protein>
    <submittedName>
        <fullName evidence="1">Uncharacterized protein</fullName>
    </submittedName>
</protein>
<reference evidence="1" key="1">
    <citation type="journal article" date="2017" name="Nature">
        <title>The sunflower genome provides insights into oil metabolism, flowering and Asterid evolution.</title>
        <authorList>
            <person name="Badouin H."/>
            <person name="Gouzy J."/>
            <person name="Grassa C.J."/>
            <person name="Murat F."/>
            <person name="Staton S.E."/>
            <person name="Cottret L."/>
            <person name="Lelandais-Briere C."/>
            <person name="Owens G.L."/>
            <person name="Carrere S."/>
            <person name="Mayjonade B."/>
            <person name="Legrand L."/>
            <person name="Gill N."/>
            <person name="Kane N.C."/>
            <person name="Bowers J.E."/>
            <person name="Hubner S."/>
            <person name="Bellec A."/>
            <person name="Berard A."/>
            <person name="Berges H."/>
            <person name="Blanchet N."/>
            <person name="Boniface M.C."/>
            <person name="Brunel D."/>
            <person name="Catrice O."/>
            <person name="Chaidir N."/>
            <person name="Claudel C."/>
            <person name="Donnadieu C."/>
            <person name="Faraut T."/>
            <person name="Fievet G."/>
            <person name="Helmstetter N."/>
            <person name="King M."/>
            <person name="Knapp S.J."/>
            <person name="Lai Z."/>
            <person name="Le Paslier M.C."/>
            <person name="Lippi Y."/>
            <person name="Lorenzon L."/>
            <person name="Mandel J.R."/>
            <person name="Marage G."/>
            <person name="Marchand G."/>
            <person name="Marquand E."/>
            <person name="Bret-Mestries E."/>
            <person name="Morien E."/>
            <person name="Nambeesan S."/>
            <person name="Nguyen T."/>
            <person name="Pegot-Espagnet P."/>
            <person name="Pouilly N."/>
            <person name="Raftis F."/>
            <person name="Sallet E."/>
            <person name="Schiex T."/>
            <person name="Thomas J."/>
            <person name="Vandecasteele C."/>
            <person name="Vares D."/>
            <person name="Vear F."/>
            <person name="Vautrin S."/>
            <person name="Crespi M."/>
            <person name="Mangin B."/>
            <person name="Burke J.M."/>
            <person name="Salse J."/>
            <person name="Munos S."/>
            <person name="Vincourt P."/>
            <person name="Rieseberg L.H."/>
            <person name="Langlade N.B."/>
        </authorList>
    </citation>
    <scope>NUCLEOTIDE SEQUENCE</scope>
    <source>
        <tissue evidence="1">Leaves</tissue>
    </source>
</reference>
<reference evidence="1" key="2">
    <citation type="submission" date="2020-06" db="EMBL/GenBank/DDBJ databases">
        <title>Helianthus annuus Genome sequencing and assembly Release 2.</title>
        <authorList>
            <person name="Gouzy J."/>
            <person name="Langlade N."/>
            <person name="Munos S."/>
        </authorList>
    </citation>
    <scope>NUCLEOTIDE SEQUENCE</scope>
    <source>
        <tissue evidence="1">Leaves</tissue>
    </source>
</reference>
<proteinExistence type="predicted"/>
<name>A0A9K3IHW7_HELAN</name>
<dbReference type="Proteomes" id="UP000215914">
    <property type="component" value="Unassembled WGS sequence"/>
</dbReference>
<organism evidence="1 2">
    <name type="scientific">Helianthus annuus</name>
    <name type="common">Common sunflower</name>
    <dbReference type="NCBI Taxonomy" id="4232"/>
    <lineage>
        <taxon>Eukaryota</taxon>
        <taxon>Viridiplantae</taxon>
        <taxon>Streptophyta</taxon>
        <taxon>Embryophyta</taxon>
        <taxon>Tracheophyta</taxon>
        <taxon>Spermatophyta</taxon>
        <taxon>Magnoliopsida</taxon>
        <taxon>eudicotyledons</taxon>
        <taxon>Gunneridae</taxon>
        <taxon>Pentapetalae</taxon>
        <taxon>asterids</taxon>
        <taxon>campanulids</taxon>
        <taxon>Asterales</taxon>
        <taxon>Asteraceae</taxon>
        <taxon>Asteroideae</taxon>
        <taxon>Heliantheae alliance</taxon>
        <taxon>Heliantheae</taxon>
        <taxon>Helianthus</taxon>
    </lineage>
</organism>
<sequence length="52" mass="6056">MPVHLHCYNHNLLSHVNISIVYIGATIHYTDDGDHFIRSLRDEVSDIRRTPL</sequence>
<evidence type="ECO:0000313" key="1">
    <source>
        <dbReference type="EMBL" id="KAF5797349.1"/>
    </source>
</evidence>